<evidence type="ECO:0000313" key="1">
    <source>
        <dbReference type="EMBL" id="GGX93347.1"/>
    </source>
</evidence>
<reference evidence="1" key="1">
    <citation type="journal article" date="2014" name="Int. J. Syst. Evol. Microbiol.">
        <title>Complete genome sequence of Corynebacterium casei LMG S-19264T (=DSM 44701T), isolated from a smear-ripened cheese.</title>
        <authorList>
            <consortium name="US DOE Joint Genome Institute (JGI-PGF)"/>
            <person name="Walter F."/>
            <person name="Albersmeier A."/>
            <person name="Kalinowski J."/>
            <person name="Ruckert C."/>
        </authorList>
    </citation>
    <scope>NUCLEOTIDE SEQUENCE</scope>
    <source>
        <strain evidence="1">JCM 4956</strain>
    </source>
</reference>
<dbReference type="Proteomes" id="UP000645555">
    <property type="component" value="Unassembled WGS sequence"/>
</dbReference>
<keyword evidence="2" id="KW-1185">Reference proteome</keyword>
<proteinExistence type="predicted"/>
<accession>A0A918NT45</accession>
<dbReference type="EMBL" id="BMWD01000038">
    <property type="protein sequence ID" value="GGX93347.1"/>
    <property type="molecule type" value="Genomic_DNA"/>
</dbReference>
<sequence>MADTGYPRSHQPTLEDVRELAQFIQDRARDLARSSHAHTDEYRSAQALTDLVSLISGAAEASAESSVRVQHFCLATAAKRWSDHPDFDPAWEWI</sequence>
<name>A0A918NT45_9ACTN</name>
<dbReference type="AlphaFoldDB" id="A0A918NT45"/>
<evidence type="ECO:0000313" key="2">
    <source>
        <dbReference type="Proteomes" id="UP000645555"/>
    </source>
</evidence>
<gene>
    <name evidence="1" type="ORF">GCM10010515_70360</name>
</gene>
<comment type="caution">
    <text evidence="1">The sequence shown here is derived from an EMBL/GenBank/DDBJ whole genome shotgun (WGS) entry which is preliminary data.</text>
</comment>
<organism evidence="1 2">
    <name type="scientific">Streptomyces fructofermentans</name>
    <dbReference type="NCBI Taxonomy" id="152141"/>
    <lineage>
        <taxon>Bacteria</taxon>
        <taxon>Bacillati</taxon>
        <taxon>Actinomycetota</taxon>
        <taxon>Actinomycetes</taxon>
        <taxon>Kitasatosporales</taxon>
        <taxon>Streptomycetaceae</taxon>
        <taxon>Streptomyces</taxon>
    </lineage>
</organism>
<reference evidence="1" key="2">
    <citation type="submission" date="2020-09" db="EMBL/GenBank/DDBJ databases">
        <authorList>
            <person name="Sun Q."/>
            <person name="Ohkuma M."/>
        </authorList>
    </citation>
    <scope>NUCLEOTIDE SEQUENCE</scope>
    <source>
        <strain evidence="1">JCM 4956</strain>
    </source>
</reference>
<protein>
    <submittedName>
        <fullName evidence="1">Uncharacterized protein</fullName>
    </submittedName>
</protein>
<dbReference type="RefSeq" id="WP_190039695.1">
    <property type="nucleotide sequence ID" value="NZ_BMWD01000038.1"/>
</dbReference>